<dbReference type="STRING" id="624147.SAMN04487970_10616"/>
<reference evidence="2" key="1">
    <citation type="submission" date="2016-10" db="EMBL/GenBank/DDBJ databases">
        <authorList>
            <person name="Varghese N."/>
            <person name="Submissions S."/>
        </authorList>
    </citation>
    <scope>NUCLEOTIDE SEQUENCE [LARGE SCALE GENOMIC DNA]</scope>
    <source>
        <strain evidence="2">CGMCC 1.8946</strain>
    </source>
</reference>
<organism evidence="1 2">
    <name type="scientific">Paenibacillus tianmuensis</name>
    <dbReference type="NCBI Taxonomy" id="624147"/>
    <lineage>
        <taxon>Bacteria</taxon>
        <taxon>Bacillati</taxon>
        <taxon>Bacillota</taxon>
        <taxon>Bacilli</taxon>
        <taxon>Bacillales</taxon>
        <taxon>Paenibacillaceae</taxon>
        <taxon>Paenibacillus</taxon>
    </lineage>
</organism>
<evidence type="ECO:0000313" key="1">
    <source>
        <dbReference type="EMBL" id="SCW83316.1"/>
    </source>
</evidence>
<dbReference type="EMBL" id="FMTT01000061">
    <property type="protein sequence ID" value="SCW83316.1"/>
    <property type="molecule type" value="Genomic_DNA"/>
</dbReference>
<dbReference type="RefSeq" id="WP_090676432.1">
    <property type="nucleotide sequence ID" value="NZ_FMTT01000061.1"/>
</dbReference>
<dbReference type="AlphaFoldDB" id="A0A1G4TPJ1"/>
<keyword evidence="2" id="KW-1185">Reference proteome</keyword>
<proteinExistence type="predicted"/>
<name>A0A1G4TPJ1_9BACL</name>
<gene>
    <name evidence="1" type="ORF">SAMN04487970_10616</name>
</gene>
<accession>A0A1G4TPJ1</accession>
<sequence length="204" mass="23888">MTRSIEPQLDFFLREKGEPIHIHDVQQHALVRDAADQLLKTDDKMIRTAIPLHTGDLIDYRNERYMIVSQIDRNEQSHRGRMRICNFKIAFNFQGNVKWLDAIVESKTFSLQTGSIISLPDGTIFVTLQENADTRDIQLNQRFYNTHQPFQVIGIDRTQTGIVKLSCKLDSKSLPYDDVENNIADRWKYHLDATQMEKRKKHLF</sequence>
<dbReference type="OrthoDB" id="2533640at2"/>
<protein>
    <submittedName>
        <fullName evidence="1">Uncharacterized protein</fullName>
    </submittedName>
</protein>
<dbReference type="Proteomes" id="UP000198601">
    <property type="component" value="Unassembled WGS sequence"/>
</dbReference>
<evidence type="ECO:0000313" key="2">
    <source>
        <dbReference type="Proteomes" id="UP000198601"/>
    </source>
</evidence>